<organism evidence="1 2">
    <name type="scientific">Pseudolycoriella hygida</name>
    <dbReference type="NCBI Taxonomy" id="35572"/>
    <lineage>
        <taxon>Eukaryota</taxon>
        <taxon>Metazoa</taxon>
        <taxon>Ecdysozoa</taxon>
        <taxon>Arthropoda</taxon>
        <taxon>Hexapoda</taxon>
        <taxon>Insecta</taxon>
        <taxon>Pterygota</taxon>
        <taxon>Neoptera</taxon>
        <taxon>Endopterygota</taxon>
        <taxon>Diptera</taxon>
        <taxon>Nematocera</taxon>
        <taxon>Sciaroidea</taxon>
        <taxon>Sciaridae</taxon>
        <taxon>Pseudolycoriella</taxon>
    </lineage>
</organism>
<comment type="caution">
    <text evidence="1">The sequence shown here is derived from an EMBL/GenBank/DDBJ whole genome shotgun (WGS) entry which is preliminary data.</text>
</comment>
<proteinExistence type="predicted"/>
<reference evidence="1" key="1">
    <citation type="submission" date="2022-07" db="EMBL/GenBank/DDBJ databases">
        <authorList>
            <person name="Trinca V."/>
            <person name="Uliana J.V.C."/>
            <person name="Torres T.T."/>
            <person name="Ward R.J."/>
            <person name="Monesi N."/>
        </authorList>
    </citation>
    <scope>NUCLEOTIDE SEQUENCE</scope>
    <source>
        <strain evidence="1">HSMRA1968</strain>
        <tissue evidence="1">Whole embryos</tissue>
    </source>
</reference>
<accession>A0A9Q0S6I1</accession>
<protein>
    <submittedName>
        <fullName evidence="1">Uncharacterized protein</fullName>
    </submittedName>
</protein>
<dbReference type="Proteomes" id="UP001151699">
    <property type="component" value="Chromosome A"/>
</dbReference>
<keyword evidence="2" id="KW-1185">Reference proteome</keyword>
<evidence type="ECO:0000313" key="1">
    <source>
        <dbReference type="EMBL" id="KAJ6647212.1"/>
    </source>
</evidence>
<dbReference type="AlphaFoldDB" id="A0A9Q0S6I1"/>
<dbReference type="EMBL" id="WJQU01000001">
    <property type="protein sequence ID" value="KAJ6647212.1"/>
    <property type="molecule type" value="Genomic_DNA"/>
</dbReference>
<sequence>MEMECEVDLEGNSVKGV</sequence>
<name>A0A9Q0S6I1_9DIPT</name>
<gene>
    <name evidence="1" type="ORF">Bhyg_02433</name>
</gene>
<evidence type="ECO:0000313" key="2">
    <source>
        <dbReference type="Proteomes" id="UP001151699"/>
    </source>
</evidence>